<comment type="caution">
    <text evidence="2">The sequence shown here is derived from an EMBL/GenBank/DDBJ whole genome shotgun (WGS) entry which is preliminary data.</text>
</comment>
<keyword evidence="3" id="KW-1185">Reference proteome</keyword>
<protein>
    <submittedName>
        <fullName evidence="2">Uncharacterized protein</fullName>
    </submittedName>
</protein>
<proteinExistence type="predicted"/>
<gene>
    <name evidence="2" type="ORF">PXEA_LOCUS31867</name>
</gene>
<dbReference type="Proteomes" id="UP000784294">
    <property type="component" value="Unassembled WGS sequence"/>
</dbReference>
<organism evidence="2 3">
    <name type="scientific">Protopolystoma xenopodis</name>
    <dbReference type="NCBI Taxonomy" id="117903"/>
    <lineage>
        <taxon>Eukaryota</taxon>
        <taxon>Metazoa</taxon>
        <taxon>Spiralia</taxon>
        <taxon>Lophotrochozoa</taxon>
        <taxon>Platyhelminthes</taxon>
        <taxon>Monogenea</taxon>
        <taxon>Polyopisthocotylea</taxon>
        <taxon>Polystomatidea</taxon>
        <taxon>Polystomatidae</taxon>
        <taxon>Protopolystoma</taxon>
    </lineage>
</organism>
<accession>A0A448XJW5</accession>
<reference evidence="2" key="1">
    <citation type="submission" date="2018-11" db="EMBL/GenBank/DDBJ databases">
        <authorList>
            <consortium name="Pathogen Informatics"/>
        </authorList>
    </citation>
    <scope>NUCLEOTIDE SEQUENCE</scope>
</reference>
<sequence length="358" mass="41039">MRVSRLLYDILLWQSLLPRDRRNRSALRRPPSFSSPLLTRCDLFEPEELEQAGQCDIKGLKSPLLSSSAPVRPPAPLARHSDHRHWFFSDLAPLASIYAHPDATRRALELDAATASASALANAYCYNHHKADRYGYQRCRPPTGWPPGAPPLYAGLEGLHNWYQRANRIPYQMDYAPASCSLERLRRRGQECEESGLRDNPRGWRLHLRGSGLHFRPMYYQDSDGETVDDADDEADEEAETEFATAMTGSNEAGEGRSLSDLETGSTFKWPHLDEDCYDEEKYREEVFDHDFSSDEERISESTHFRYWPTEANVSRHRRLSRQRNMRNKGRSRFSRFGINTPDADPNATGRSTCILSI</sequence>
<evidence type="ECO:0000256" key="1">
    <source>
        <dbReference type="SAM" id="MobiDB-lite"/>
    </source>
</evidence>
<evidence type="ECO:0000313" key="2">
    <source>
        <dbReference type="EMBL" id="VEL38427.1"/>
    </source>
</evidence>
<evidence type="ECO:0000313" key="3">
    <source>
        <dbReference type="Proteomes" id="UP000784294"/>
    </source>
</evidence>
<feature type="region of interest" description="Disordered" evidence="1">
    <location>
        <begin position="333"/>
        <end position="352"/>
    </location>
</feature>
<dbReference type="AlphaFoldDB" id="A0A448XJW5"/>
<dbReference type="EMBL" id="CAAALY010257909">
    <property type="protein sequence ID" value="VEL38427.1"/>
    <property type="molecule type" value="Genomic_DNA"/>
</dbReference>
<name>A0A448XJW5_9PLAT</name>
<dbReference type="OrthoDB" id="18982at2759"/>